<evidence type="ECO:0000256" key="1">
    <source>
        <dbReference type="SAM" id="MobiDB-lite"/>
    </source>
</evidence>
<name>A0A4R5B4F1_9ACTN</name>
<dbReference type="SMART" id="SM00028">
    <property type="entry name" value="TPR"/>
    <property type="match status" value="3"/>
</dbReference>
<accession>A0A4R5B4F1</accession>
<comment type="caution">
    <text evidence="3">The sequence shown here is derived from an EMBL/GenBank/DDBJ whole genome shotgun (WGS) entry which is preliminary data.</text>
</comment>
<dbReference type="GO" id="GO:0006355">
    <property type="term" value="P:regulation of DNA-templated transcription"/>
    <property type="evidence" value="ECO:0007669"/>
    <property type="project" value="InterPro"/>
</dbReference>
<dbReference type="CDD" id="cd06170">
    <property type="entry name" value="LuxR_C_like"/>
    <property type="match status" value="1"/>
</dbReference>
<dbReference type="PANTHER" id="PTHR47691">
    <property type="entry name" value="REGULATOR-RELATED"/>
    <property type="match status" value="1"/>
</dbReference>
<dbReference type="PRINTS" id="PR00038">
    <property type="entry name" value="HTHLUXR"/>
</dbReference>
<dbReference type="GO" id="GO:0016887">
    <property type="term" value="F:ATP hydrolysis activity"/>
    <property type="evidence" value="ECO:0007669"/>
    <property type="project" value="InterPro"/>
</dbReference>
<dbReference type="SUPFAM" id="SSF48452">
    <property type="entry name" value="TPR-like"/>
    <property type="match status" value="1"/>
</dbReference>
<organism evidence="3 4">
    <name type="scientific">Actinomadura darangshiensis</name>
    <dbReference type="NCBI Taxonomy" id="705336"/>
    <lineage>
        <taxon>Bacteria</taxon>
        <taxon>Bacillati</taxon>
        <taxon>Actinomycetota</taxon>
        <taxon>Actinomycetes</taxon>
        <taxon>Streptosporangiales</taxon>
        <taxon>Thermomonosporaceae</taxon>
        <taxon>Actinomadura</taxon>
    </lineage>
</organism>
<dbReference type="Pfam" id="PF00196">
    <property type="entry name" value="GerE"/>
    <property type="match status" value="1"/>
</dbReference>
<dbReference type="EMBL" id="SMKY01000082">
    <property type="protein sequence ID" value="TDD81098.1"/>
    <property type="molecule type" value="Genomic_DNA"/>
</dbReference>
<protein>
    <submittedName>
        <fullName evidence="3">LuxR family transcriptional regulator</fullName>
    </submittedName>
</protein>
<dbReference type="GO" id="GO:0003677">
    <property type="term" value="F:DNA binding"/>
    <property type="evidence" value="ECO:0007669"/>
    <property type="project" value="InterPro"/>
</dbReference>
<dbReference type="Pfam" id="PF25872">
    <property type="entry name" value="HTH_77"/>
    <property type="match status" value="1"/>
</dbReference>
<dbReference type="InterPro" id="IPR019734">
    <property type="entry name" value="TPR_rpt"/>
</dbReference>
<dbReference type="PROSITE" id="PS50043">
    <property type="entry name" value="HTH_LUXR_2"/>
    <property type="match status" value="1"/>
</dbReference>
<evidence type="ECO:0000259" key="2">
    <source>
        <dbReference type="PROSITE" id="PS50043"/>
    </source>
</evidence>
<dbReference type="SMART" id="SM00421">
    <property type="entry name" value="HTH_LUXR"/>
    <property type="match status" value="1"/>
</dbReference>
<dbReference type="OrthoDB" id="3194665at2"/>
<dbReference type="InterPro" id="IPR058852">
    <property type="entry name" value="HTH_77"/>
</dbReference>
<keyword evidence="4" id="KW-1185">Reference proteome</keyword>
<dbReference type="Pfam" id="PF13401">
    <property type="entry name" value="AAA_22"/>
    <property type="match status" value="1"/>
</dbReference>
<feature type="region of interest" description="Disordered" evidence="1">
    <location>
        <begin position="1"/>
        <end position="28"/>
    </location>
</feature>
<feature type="domain" description="HTH luxR-type" evidence="2">
    <location>
        <begin position="685"/>
        <end position="750"/>
    </location>
</feature>
<reference evidence="3 4" key="1">
    <citation type="submission" date="2019-03" db="EMBL/GenBank/DDBJ databases">
        <title>Draft genome sequences of novel Actinobacteria.</title>
        <authorList>
            <person name="Sahin N."/>
            <person name="Ay H."/>
            <person name="Saygin H."/>
        </authorList>
    </citation>
    <scope>NUCLEOTIDE SEQUENCE [LARGE SCALE GENOMIC DNA]</scope>
    <source>
        <strain evidence="3 4">DSM 45941</strain>
    </source>
</reference>
<feature type="compositionally biased region" description="Basic and acidic residues" evidence="1">
    <location>
        <begin position="12"/>
        <end position="24"/>
    </location>
</feature>
<dbReference type="SUPFAM" id="SSF52540">
    <property type="entry name" value="P-loop containing nucleoside triphosphate hydrolases"/>
    <property type="match status" value="1"/>
</dbReference>
<evidence type="ECO:0000313" key="3">
    <source>
        <dbReference type="EMBL" id="TDD81098.1"/>
    </source>
</evidence>
<dbReference type="InterPro" id="IPR049945">
    <property type="entry name" value="AAA_22"/>
</dbReference>
<dbReference type="InterPro" id="IPR027417">
    <property type="entry name" value="P-loop_NTPase"/>
</dbReference>
<dbReference type="InterPro" id="IPR000792">
    <property type="entry name" value="Tscrpt_reg_LuxR_C"/>
</dbReference>
<dbReference type="Gene3D" id="1.10.10.10">
    <property type="entry name" value="Winged helix-like DNA-binding domain superfamily/Winged helix DNA-binding domain"/>
    <property type="match status" value="1"/>
</dbReference>
<dbReference type="PANTHER" id="PTHR47691:SF3">
    <property type="entry name" value="HTH-TYPE TRANSCRIPTIONAL REGULATOR RV0890C-RELATED"/>
    <property type="match status" value="1"/>
</dbReference>
<dbReference type="PROSITE" id="PS00622">
    <property type="entry name" value="HTH_LUXR_1"/>
    <property type="match status" value="1"/>
</dbReference>
<sequence>MTAAVRAGHHRTWTEDMEGARVHEPATGPGIPTPLTLFFGRDDEIGEVAGLLGRSRLVTLVGAPGAGKTRLAAEVAADAGPGVRFAGLASVSGGRSVPAAVAAALAVDEEPGRPLAETLAEHLAARDLLLVLDNCEHVAGDAADLVSRLLATAPRVRVLATSRVPLSVPGERLFRVPPLGRGPAVELFTDRAGLVGTAAADPERAERICAGLDDLPLAIELAAAWTRVLSPAEVLDRLDAMPSLLVAPGAARHGQRTMEATVEWSLRLLSPDERALFARLSVFTGGFDLRAAEAVAAEPAEPLERLTALIDHSLVLAEPAEDGTTRYRMLEPVRQYGASLLAARGEDEAVRRRHAEHYLGVARRRDAELRGSDRVRPLTELSREEGNLLAALDWARRRPGDLALRLATALAYFWEQRGRVNDGRAWLEELLARAGADRRLRAAALGRLGRLAWRQCDYERARSLHEESLTIMSGLGDEPGTARGLRNLALVATATGDTATAAELCERSIALFRARGDHRGHGWALTVLALARLADGDVGGAEASFLDALALERRGSSAALAACGHLGLALCAAHAGDTGAYRAWLTTLIADIREAGHLLEDPDWLWAASGLATREGRFRAALLLAGAARAASRGGSQMPAQVTEFSAALLVQARRALGRRAADRLLARGARLGTAELMAEALAAPTGADRPLSAREREIADRTGQGLSNEEIAGALHISRRTVETHLENIRLKLGLSSRYEVMAWALTQRLGGEPAGSV</sequence>
<dbReference type="Pfam" id="PF13424">
    <property type="entry name" value="TPR_12"/>
    <property type="match status" value="1"/>
</dbReference>
<proteinExistence type="predicted"/>
<dbReference type="AlphaFoldDB" id="A0A4R5B4F1"/>
<dbReference type="RefSeq" id="WP_132198834.1">
    <property type="nucleotide sequence ID" value="NZ_SMKY01000082.1"/>
</dbReference>
<dbReference type="InterPro" id="IPR016032">
    <property type="entry name" value="Sig_transdc_resp-reg_C-effctor"/>
</dbReference>
<dbReference type="Gene3D" id="3.40.50.300">
    <property type="entry name" value="P-loop containing nucleotide triphosphate hydrolases"/>
    <property type="match status" value="1"/>
</dbReference>
<evidence type="ECO:0000313" key="4">
    <source>
        <dbReference type="Proteomes" id="UP000295578"/>
    </source>
</evidence>
<gene>
    <name evidence="3" type="ORF">E1293_19380</name>
</gene>
<dbReference type="InterPro" id="IPR011990">
    <property type="entry name" value="TPR-like_helical_dom_sf"/>
</dbReference>
<dbReference type="Proteomes" id="UP000295578">
    <property type="component" value="Unassembled WGS sequence"/>
</dbReference>
<dbReference type="SUPFAM" id="SSF46894">
    <property type="entry name" value="C-terminal effector domain of the bipartite response regulators"/>
    <property type="match status" value="1"/>
</dbReference>
<dbReference type="Gene3D" id="1.25.40.10">
    <property type="entry name" value="Tetratricopeptide repeat domain"/>
    <property type="match status" value="1"/>
</dbReference>
<dbReference type="InterPro" id="IPR036388">
    <property type="entry name" value="WH-like_DNA-bd_sf"/>
</dbReference>